<evidence type="ECO:0000313" key="1">
    <source>
        <dbReference type="EMBL" id="WLD57085.1"/>
    </source>
</evidence>
<dbReference type="EMBL" id="CP101717">
    <property type="protein sequence ID" value="WLD57085.1"/>
    <property type="molecule type" value="Genomic_DNA"/>
</dbReference>
<dbReference type="AlphaFoldDB" id="A0AB38YCT4"/>
<name>A0AB38YCT4_9GAMM</name>
<dbReference type="RefSeq" id="WP_304994372.1">
    <property type="nucleotide sequence ID" value="NZ_CP101717.1"/>
</dbReference>
<protein>
    <submittedName>
        <fullName evidence="1">NGG1p interacting factor NIF3</fullName>
    </submittedName>
</protein>
<sequence length="111" mass="12427">MTKFYKLIYFVPESHLEKTKLALFAAGAGQLGDYDCCAWQVKGQGQFRPLAGAHPHVGQVGEVEYVSEYRVELLVAEGQMHDALKALRQAHPYEEPAYEIIALVPSSDFEK</sequence>
<dbReference type="PANTHER" id="PTHR41774">
    <property type="match status" value="1"/>
</dbReference>
<organism evidence="1">
    <name type="scientific">Salinispirillum sp. LH 10-3-1</name>
    <dbReference type="NCBI Taxonomy" id="2952525"/>
    <lineage>
        <taxon>Bacteria</taxon>
        <taxon>Pseudomonadati</taxon>
        <taxon>Pseudomonadota</taxon>
        <taxon>Gammaproteobacteria</taxon>
        <taxon>Oceanospirillales</taxon>
        <taxon>Saccharospirillaceae</taxon>
        <taxon>Salinispirillum</taxon>
    </lineage>
</organism>
<dbReference type="Gene3D" id="3.30.70.120">
    <property type="match status" value="1"/>
</dbReference>
<accession>A0AB38YCT4</accession>
<gene>
    <name evidence="1" type="ORF">NFC81_10140</name>
</gene>
<reference evidence="1" key="1">
    <citation type="submission" date="2022-07" db="EMBL/GenBank/DDBJ databases">
        <title>Complete genome sequence of Salinispirillum sp. LH10-3-1 capable of multiple carbohydrate inversion isolated from a soda lake.</title>
        <authorList>
            <person name="Liu J."/>
            <person name="Zhai Y."/>
            <person name="Zhang H."/>
            <person name="Yang H."/>
            <person name="Qu J."/>
            <person name="Li J."/>
        </authorList>
    </citation>
    <scope>NUCLEOTIDE SEQUENCE</scope>
    <source>
        <strain evidence="1">LH 10-3-1</strain>
    </source>
</reference>
<dbReference type="InterPro" id="IPR036069">
    <property type="entry name" value="DUF34/NIF3_sf"/>
</dbReference>
<dbReference type="SUPFAM" id="SSF102705">
    <property type="entry name" value="NIF3 (NGG1p interacting factor 3)-like"/>
    <property type="match status" value="1"/>
</dbReference>
<proteinExistence type="predicted"/>
<dbReference type="FunFam" id="3.30.70.120:FF:000006">
    <property type="entry name" value="GTP cyclohydrolase 1 type 2 homolog"/>
    <property type="match status" value="1"/>
</dbReference>
<dbReference type="PANTHER" id="PTHR41774:SF1">
    <property type="entry name" value="NGG1P INTERACTING FACTOR NIF3"/>
    <property type="match status" value="1"/>
</dbReference>
<dbReference type="InterPro" id="IPR015867">
    <property type="entry name" value="N-reg_PII/ATP_PRibTrfase_C"/>
</dbReference>